<dbReference type="RefSeq" id="XP_033679528.1">
    <property type="nucleotide sequence ID" value="XM_033832231.1"/>
</dbReference>
<evidence type="ECO:0000256" key="1">
    <source>
        <dbReference type="SAM" id="MobiDB-lite"/>
    </source>
</evidence>
<dbReference type="EMBL" id="ML987202">
    <property type="protein sequence ID" value="KAF2244524.1"/>
    <property type="molecule type" value="Genomic_DNA"/>
</dbReference>
<keyword evidence="3" id="KW-1185">Reference proteome</keyword>
<accession>A0A6A6I203</accession>
<name>A0A6A6I203_9PLEO</name>
<proteinExistence type="predicted"/>
<sequence length="521" mass="59752">MQNGDLAIRQTRLGPSPKKDLAIIDLKPLHAEPKRCSSKSPSPQSSPVTGPAFIFRLPQELLVSIIELAIFEPNDRHGCSDCSFTPNAKCAKALSRTCWRISHIAQPMLFHTIAFEGTPSMVPPKKGVIRLHLALRQNPSLRQHCRRFSIGVSDATTLRPQDWAIAKDLAKWLTRVRCLKCYGGFEKPNKDTWRLIQSLMQKSEDLRHWRLTREGWGLYLQHVLNVPTPKLKKLELHGISELKAHSLQLDPKLFRTASFTSLAISDYGETPQSTALLIQWPAQLEHFKFGSFYNNPWMMDYPMFQSWLSIHSKSLKTIDIGYLSRNGGENKHLFDATLFPNLESLTLSRWQMGYPGELTPFTAESANFLGPKLKFFGWSFHIYDQHSESWSDFGEKEEAWLQELGEHAIARKAALKTVKIGFRPDYWARVGRDEYPWDRMDKIRDELLRPNRMDLVYSTPIISKEQWLKGMEAPNPYALNETQYEEQSESESDIEPWGQTPPGVHGGDIRDYFSLPRNTGS</sequence>
<dbReference type="SUPFAM" id="SSF52047">
    <property type="entry name" value="RNI-like"/>
    <property type="match status" value="1"/>
</dbReference>
<feature type="region of interest" description="Disordered" evidence="1">
    <location>
        <begin position="479"/>
        <end position="521"/>
    </location>
</feature>
<evidence type="ECO:0008006" key="4">
    <source>
        <dbReference type="Google" id="ProtNLM"/>
    </source>
</evidence>
<feature type="compositionally biased region" description="Acidic residues" evidence="1">
    <location>
        <begin position="483"/>
        <end position="494"/>
    </location>
</feature>
<dbReference type="Proteomes" id="UP000800094">
    <property type="component" value="Unassembled WGS sequence"/>
</dbReference>
<organism evidence="2 3">
    <name type="scientific">Trematosphaeria pertusa</name>
    <dbReference type="NCBI Taxonomy" id="390896"/>
    <lineage>
        <taxon>Eukaryota</taxon>
        <taxon>Fungi</taxon>
        <taxon>Dikarya</taxon>
        <taxon>Ascomycota</taxon>
        <taxon>Pezizomycotina</taxon>
        <taxon>Dothideomycetes</taxon>
        <taxon>Pleosporomycetidae</taxon>
        <taxon>Pleosporales</taxon>
        <taxon>Massarineae</taxon>
        <taxon>Trematosphaeriaceae</taxon>
        <taxon>Trematosphaeria</taxon>
    </lineage>
</organism>
<reference evidence="2" key="1">
    <citation type="journal article" date="2020" name="Stud. Mycol.">
        <title>101 Dothideomycetes genomes: a test case for predicting lifestyles and emergence of pathogens.</title>
        <authorList>
            <person name="Haridas S."/>
            <person name="Albert R."/>
            <person name="Binder M."/>
            <person name="Bloem J."/>
            <person name="Labutti K."/>
            <person name="Salamov A."/>
            <person name="Andreopoulos B."/>
            <person name="Baker S."/>
            <person name="Barry K."/>
            <person name="Bills G."/>
            <person name="Bluhm B."/>
            <person name="Cannon C."/>
            <person name="Castanera R."/>
            <person name="Culley D."/>
            <person name="Daum C."/>
            <person name="Ezra D."/>
            <person name="Gonzalez J."/>
            <person name="Henrissat B."/>
            <person name="Kuo A."/>
            <person name="Liang C."/>
            <person name="Lipzen A."/>
            <person name="Lutzoni F."/>
            <person name="Magnuson J."/>
            <person name="Mondo S."/>
            <person name="Nolan M."/>
            <person name="Ohm R."/>
            <person name="Pangilinan J."/>
            <person name="Park H.-J."/>
            <person name="Ramirez L."/>
            <person name="Alfaro M."/>
            <person name="Sun H."/>
            <person name="Tritt A."/>
            <person name="Yoshinaga Y."/>
            <person name="Zwiers L.-H."/>
            <person name="Turgeon B."/>
            <person name="Goodwin S."/>
            <person name="Spatafora J."/>
            <person name="Crous P."/>
            <person name="Grigoriev I."/>
        </authorList>
    </citation>
    <scope>NUCLEOTIDE SEQUENCE</scope>
    <source>
        <strain evidence="2">CBS 122368</strain>
    </source>
</reference>
<dbReference type="GeneID" id="54585561"/>
<dbReference type="AlphaFoldDB" id="A0A6A6I203"/>
<protein>
    <recommendedName>
        <fullName evidence="4">F-box domain-containing protein</fullName>
    </recommendedName>
</protein>
<dbReference type="OrthoDB" id="4840564at2759"/>
<gene>
    <name evidence="2" type="ORF">BU26DRAFT_553718</name>
</gene>
<evidence type="ECO:0000313" key="3">
    <source>
        <dbReference type="Proteomes" id="UP000800094"/>
    </source>
</evidence>
<evidence type="ECO:0000313" key="2">
    <source>
        <dbReference type="EMBL" id="KAF2244524.1"/>
    </source>
</evidence>